<gene>
    <name evidence="3" type="primary">At2g05980</name>
</gene>
<dbReference type="GO" id="GO:0003964">
    <property type="term" value="F:RNA-directed DNA polymerase activity"/>
    <property type="evidence" value="ECO:0007669"/>
    <property type="project" value="UniProtKB-KW"/>
</dbReference>
<feature type="compositionally biased region" description="Basic and acidic residues" evidence="1">
    <location>
        <begin position="210"/>
        <end position="226"/>
    </location>
</feature>
<dbReference type="ExpressionAtlas" id="Q9ZUF0">
    <property type="expression patterns" value="baseline and differential"/>
</dbReference>
<feature type="region of interest" description="Disordered" evidence="1">
    <location>
        <begin position="207"/>
        <end position="226"/>
    </location>
</feature>
<dbReference type="PROSITE" id="PS50878">
    <property type="entry name" value="RT_POL"/>
    <property type="match status" value="1"/>
</dbReference>
<protein>
    <submittedName>
        <fullName evidence="3">Putative non-LTR retroelement reverse transcriptase</fullName>
    </submittedName>
</protein>
<keyword evidence="3" id="KW-0548">Nucleotidyltransferase</keyword>
<name>Q9ZUF0_ARATH</name>
<dbReference type="Pfam" id="PF13966">
    <property type="entry name" value="zf-RVT"/>
    <property type="match status" value="1"/>
</dbReference>
<dbReference type="PIR" id="G84473">
    <property type="entry name" value="G84473"/>
</dbReference>
<reference evidence="3" key="3">
    <citation type="submission" date="2002-02" db="EMBL/GenBank/DDBJ databases">
        <authorList>
            <person name="Town C.D."/>
            <person name="Kaul S."/>
        </authorList>
    </citation>
    <scope>NUCLEOTIDE SEQUENCE</scope>
</reference>
<dbReference type="InterPro" id="IPR000477">
    <property type="entry name" value="RT_dom"/>
</dbReference>
<reference key="1">
    <citation type="journal article" date="1999" name="Nature">
        <title>Sequence and analysis of chromosome 2 of the plant Arabidopsis thaliana.</title>
        <authorList>
            <person name="Lin X."/>
            <person name="Kaul S."/>
            <person name="Rounsley S."/>
            <person name="Shea T.P."/>
            <person name="Benito M.I."/>
            <person name="Town C.D."/>
            <person name="Fujii C.Y."/>
            <person name="Mason T."/>
            <person name="Bowman C.L."/>
            <person name="Barnstead M."/>
            <person name="Feldblyum T.V."/>
            <person name="Buell C.R."/>
            <person name="Ketchum K.A."/>
            <person name="Lee J."/>
            <person name="Ronning C.M."/>
            <person name="Koo H.L."/>
            <person name="Moffat K.S."/>
            <person name="Cronin L.A."/>
            <person name="Shen M."/>
            <person name="Pai G."/>
            <person name="Van Aken S."/>
            <person name="Umayam L."/>
            <person name="Tallon L.J."/>
            <person name="Gill J.E."/>
            <person name="Adams M.D."/>
            <person name="Carrera A.J."/>
            <person name="Creasy T.H."/>
            <person name="Goodman H.M."/>
            <person name="Somerville C.R."/>
            <person name="Copenhaver G.P."/>
            <person name="Preuss D."/>
            <person name="Nierman W.C."/>
            <person name="White O."/>
            <person name="Eisen J.A."/>
            <person name="Salzberg S.L."/>
            <person name="Fraser C.M."/>
            <person name="Venter J.C."/>
        </authorList>
    </citation>
    <scope>NUCLEOTIDE SEQUENCE [LARGE SCALE GENOMIC DNA]</scope>
    <source>
        <strain>cv. Columbia</strain>
    </source>
</reference>
<dbReference type="Pfam" id="PF03372">
    <property type="entry name" value="Exo_endo_phos"/>
    <property type="match status" value="1"/>
</dbReference>
<dbReference type="SUPFAM" id="SSF56219">
    <property type="entry name" value="DNase I-like"/>
    <property type="match status" value="1"/>
</dbReference>
<evidence type="ECO:0000259" key="2">
    <source>
        <dbReference type="PROSITE" id="PS50878"/>
    </source>
</evidence>
<dbReference type="SUPFAM" id="SSF56672">
    <property type="entry name" value="DNA/RNA polymerases"/>
    <property type="match status" value="1"/>
</dbReference>
<feature type="region of interest" description="Disordered" evidence="1">
    <location>
        <begin position="161"/>
        <end position="194"/>
    </location>
</feature>
<dbReference type="InterPro" id="IPR005135">
    <property type="entry name" value="Endo/exonuclease/phosphatase"/>
</dbReference>
<dbReference type="InterPro" id="IPR036691">
    <property type="entry name" value="Endo/exonu/phosph_ase_sf"/>
</dbReference>
<keyword evidence="3" id="KW-0808">Transferase</keyword>
<dbReference type="PANTHER" id="PTHR33116:SF84">
    <property type="entry name" value="RNA-DIRECTED DNA POLYMERASE"/>
    <property type="match status" value="1"/>
</dbReference>
<dbReference type="InterPro" id="IPR043502">
    <property type="entry name" value="DNA/RNA_pol_sf"/>
</dbReference>
<dbReference type="EMBL" id="AC005970">
    <property type="protein sequence ID" value="AAC95175.1"/>
    <property type="molecule type" value="Genomic_DNA"/>
</dbReference>
<dbReference type="Gene3D" id="3.60.10.10">
    <property type="entry name" value="Endonuclease/exonuclease/phosphatase"/>
    <property type="match status" value="1"/>
</dbReference>
<dbReference type="CDD" id="cd01650">
    <property type="entry name" value="RT_nLTR_like"/>
    <property type="match status" value="1"/>
</dbReference>
<dbReference type="Pfam" id="PF00078">
    <property type="entry name" value="RVT_1"/>
    <property type="match status" value="1"/>
</dbReference>
<reference evidence="3" key="2">
    <citation type="submission" date="2000-03" db="EMBL/GenBank/DDBJ databases">
        <authorList>
            <person name="Rounsley S.D."/>
            <person name="Lin X."/>
            <person name="Kaul S."/>
            <person name="Shea T.P."/>
            <person name="Fujii C.Y."/>
            <person name="Mason T.M."/>
            <person name="Shen M."/>
            <person name="Ronning C.M."/>
            <person name="Fraser C.M."/>
            <person name="Somerville C.R."/>
            <person name="Venter J.C."/>
        </authorList>
    </citation>
    <scope>NUCLEOTIDE SEQUENCE</scope>
</reference>
<feature type="domain" description="Reverse transcriptase" evidence="2">
    <location>
        <begin position="645"/>
        <end position="923"/>
    </location>
</feature>
<organism evidence="3">
    <name type="scientific">Arabidopsis thaliana</name>
    <name type="common">Mouse-ear cress</name>
    <dbReference type="NCBI Taxonomy" id="3702"/>
    <lineage>
        <taxon>Eukaryota</taxon>
        <taxon>Viridiplantae</taxon>
        <taxon>Streptophyta</taxon>
        <taxon>Embryophyta</taxon>
        <taxon>Tracheophyta</taxon>
        <taxon>Spermatophyta</taxon>
        <taxon>Magnoliopsida</taxon>
        <taxon>eudicotyledons</taxon>
        <taxon>Gunneridae</taxon>
        <taxon>Pentapetalae</taxon>
        <taxon>rosids</taxon>
        <taxon>malvids</taxon>
        <taxon>Brassicales</taxon>
        <taxon>Brassicaceae</taxon>
        <taxon>Camelineae</taxon>
        <taxon>Arabidopsis</taxon>
    </lineage>
</organism>
<dbReference type="InterPro" id="IPR026960">
    <property type="entry name" value="RVT-Znf"/>
</dbReference>
<sequence length="1352" mass="155044">MSKTMPLWVTVKNVPHSMFSWNGLSFLTSPVGNPIRLHPETELCTKFDEAKVFVEVNLSQEVPKCFRFSIEDEEDVNVEFVYPWLPPKCSCCNKWGHLVDVCVSKPKSPLKERVMELEEGEVLAVVSDNVIVSKVNTNVEIQNSTLQLSEVVENQEVSDKVIPQVTQSDGDGWSLVSPGKGSKSSEKSNGKPLEFGQVTLLSSSRYSVLSDHEENGDKEETERGEQVEVLDSNVGALKNSAPETEKTGALRVNLPRSSKSSHKDSLTFGGLIETRVDENRASRIISKVFRDWSSMTNYEHHRLGRIWVVWKNTVRVTPVYKSGQLITCSVLTEENAEDFFVSFIYASNYVDERRELWEDLRNHYDLPMFRNKGWMILGDFNEILDGEDHSNFVNSPFIPQGMRDFQDVVRYCSLADMSYHGPVFTWCNKREEGLVNKKLDRVLVNEVWTRKFPAVYSIFEAGGISDHLRCRIKFASGNTQPKGPFKFNNVLTTLPEFLQIVKDFWDGTLALFHPTSAMFRFSKKLKGLKPILKSLGRSTLHNLSVRVAEAYTSLYLEEGYLQQKSKLHWLDVGDKNNKYFHNSVKARVAMNSIREIQCTDGRVCTSHDDIKEEAHKSPGPDGYTVEFFKTAWPVLGRDLVIAIQSFFLKGFLPKGINTTILALISKKHEVSGMKDYRPISCCNVLYKIVSKLMANRLKEILPASIAPNQSAFIKDRLMMENLLLASELVKDYHKESISSRSALKIDISKAFDFVQWPFLINVLKAIHLPEMFIHWIELCIGTASFSVQVNGELSGFFRSERGLRQGCSLSPYLYVICMNVLSCMLDKAAVEKKISYHPRCRNMNLTHLCFADDIMVFSDGTSKSIQGTLAIFEKFAAMSWLKISLEKSTIFMAGISPNAKTSILQQFPFELGTLPVKYLGLPLLTKRMTQSDYLPLVEKIRARITSWTNRFLSFAGRLQLIKSVLSSITNFWLSVFRLPKACLQEIEKMFSAFLWSGPDLNTKKAKIAWSEVCKLKEEGGLGLKPLKEANEVSLLKLIWRILSARDSLWVKWVNKHLIRKETFWSVKENTGLGSWLWRKILKQRDKARLFHRMEVRSGTFTSFWHDHWCPLGRLHQHMGSRGTIDLGIPNNATVAEVMNTHRRKRHRADFLNQIKSQIELARQDRSTDGDRSLWKQKEDTFKSSFSSSKTWQQIRSISLRCDWYRGVWFSASTPKYSFVTWLAFHNRLTTSDKICKWNSGARYDCVFCGEELETRDHLFFSCPYSSHVWFSLTKGLLNGRNILNWNLITPHLLDSSRPYLHVFTLRYAFQASIHSLWRERNCRRHGETAIPAAKLAKFTDKTMLGRSRFQSL</sequence>
<keyword evidence="3" id="KW-0695">RNA-directed DNA polymerase</keyword>
<dbReference type="PANTHER" id="PTHR33116">
    <property type="entry name" value="REVERSE TRANSCRIPTASE ZINC-BINDING DOMAIN-CONTAINING PROTEIN-RELATED-RELATED"/>
    <property type="match status" value="1"/>
</dbReference>
<proteinExistence type="predicted"/>
<evidence type="ECO:0000313" key="3">
    <source>
        <dbReference type="EMBL" id="AAC95175.1"/>
    </source>
</evidence>
<evidence type="ECO:0000256" key="1">
    <source>
        <dbReference type="SAM" id="MobiDB-lite"/>
    </source>
</evidence>
<accession>Q9ZUF0</accession>